<protein>
    <submittedName>
        <fullName evidence="3">Class C sortase</fullName>
    </submittedName>
</protein>
<dbReference type="Pfam" id="PF04203">
    <property type="entry name" value="Sortase"/>
    <property type="match status" value="1"/>
</dbReference>
<dbReference type="CDD" id="cd05827">
    <property type="entry name" value="Sortase_C"/>
    <property type="match status" value="1"/>
</dbReference>
<reference evidence="4" key="1">
    <citation type="submission" date="2021-02" db="EMBL/GenBank/DDBJ databases">
        <title>Leucobacter sp. CX169.</title>
        <authorList>
            <person name="Cheng Y."/>
        </authorList>
    </citation>
    <scope>NUCLEOTIDE SEQUENCE [LARGE SCALE GENOMIC DNA]</scope>
    <source>
        <strain evidence="4">JY899</strain>
    </source>
</reference>
<keyword evidence="2" id="KW-1133">Transmembrane helix</keyword>
<keyword evidence="2" id="KW-0812">Transmembrane</keyword>
<evidence type="ECO:0000313" key="3">
    <source>
        <dbReference type="EMBL" id="MBM9432887.1"/>
    </source>
</evidence>
<dbReference type="NCBIfam" id="NF033745">
    <property type="entry name" value="class_C_sortase"/>
    <property type="match status" value="1"/>
</dbReference>
<accession>A0ABS2TGH4</accession>
<comment type="caution">
    <text evidence="3">The sequence shown here is derived from an EMBL/GenBank/DDBJ whole genome shotgun (WGS) entry which is preliminary data.</text>
</comment>
<feature type="transmembrane region" description="Helical" evidence="2">
    <location>
        <begin position="20"/>
        <end position="38"/>
    </location>
</feature>
<dbReference type="RefSeq" id="WP_187996278.1">
    <property type="nucleotide sequence ID" value="NZ_JACEXG010000002.1"/>
</dbReference>
<dbReference type="Proteomes" id="UP000705983">
    <property type="component" value="Unassembled WGS sequence"/>
</dbReference>
<evidence type="ECO:0000256" key="2">
    <source>
        <dbReference type="SAM" id="Phobius"/>
    </source>
</evidence>
<dbReference type="Gene3D" id="2.40.260.10">
    <property type="entry name" value="Sortase"/>
    <property type="match status" value="1"/>
</dbReference>
<name>A0ABS2TGH4_9ACTO</name>
<sequence>MATLVAEREKTERERWRLRLVPAVVTVIALVGMVMLLYPTTAAWVSQYNQSQIIGQYSVVVDSDLHPTATEQLALAHEYNASLQAGAFLGVNERVPTGDGATVNERLSYRDMLSARGVDVMARLKIPTIDLDLPVYHGTSDQTLLEGVGHLEGTSLPVGGIDTHSVLTAHRGLASATMFNNLDQLDIGDTFTIEVFGEVLTYRVSETKVVQPHETESLHAQSGRDMVTLVTCTPLGVNTHRILVTGDRITPTPLSDMANVGASPDIPGFPWWAVWFGLGLSLLAAYVWQSGRPRRNRA</sequence>
<dbReference type="NCBIfam" id="TIGR01076">
    <property type="entry name" value="sortase_fam"/>
    <property type="match status" value="1"/>
</dbReference>
<evidence type="ECO:0000313" key="4">
    <source>
        <dbReference type="Proteomes" id="UP000705983"/>
    </source>
</evidence>
<keyword evidence="2" id="KW-0472">Membrane</keyword>
<proteinExistence type="predicted"/>
<dbReference type="InterPro" id="IPR005754">
    <property type="entry name" value="Sortase"/>
</dbReference>
<evidence type="ECO:0000256" key="1">
    <source>
        <dbReference type="ARBA" id="ARBA00022801"/>
    </source>
</evidence>
<keyword evidence="4" id="KW-1185">Reference proteome</keyword>
<dbReference type="EMBL" id="JAFFJS010000002">
    <property type="protein sequence ID" value="MBM9432887.1"/>
    <property type="molecule type" value="Genomic_DNA"/>
</dbReference>
<feature type="transmembrane region" description="Helical" evidence="2">
    <location>
        <begin position="269"/>
        <end position="288"/>
    </location>
</feature>
<gene>
    <name evidence="3" type="ORF">JVW63_04130</name>
</gene>
<dbReference type="InterPro" id="IPR042002">
    <property type="entry name" value="Sortase_C"/>
</dbReference>
<dbReference type="SUPFAM" id="SSF63817">
    <property type="entry name" value="Sortase"/>
    <property type="match status" value="1"/>
</dbReference>
<dbReference type="InterPro" id="IPR023365">
    <property type="entry name" value="Sortase_dom-sf"/>
</dbReference>
<organism evidence="3 4">
    <name type="scientific">Flaviflexus equikiangi</name>
    <dbReference type="NCBI Taxonomy" id="2758573"/>
    <lineage>
        <taxon>Bacteria</taxon>
        <taxon>Bacillati</taxon>
        <taxon>Actinomycetota</taxon>
        <taxon>Actinomycetes</taxon>
        <taxon>Actinomycetales</taxon>
        <taxon>Actinomycetaceae</taxon>
        <taxon>Flaviflexus</taxon>
    </lineage>
</organism>
<keyword evidence="1" id="KW-0378">Hydrolase</keyword>